<dbReference type="PANTHER" id="PTHR43685:SF3">
    <property type="entry name" value="SLR2126 PROTEIN"/>
    <property type="match status" value="1"/>
</dbReference>
<dbReference type="Pfam" id="PF00535">
    <property type="entry name" value="Glycos_transf_2"/>
    <property type="match status" value="1"/>
</dbReference>
<dbReference type="PANTHER" id="PTHR43685">
    <property type="entry name" value="GLYCOSYLTRANSFERASE"/>
    <property type="match status" value="1"/>
</dbReference>
<evidence type="ECO:0000313" key="3">
    <source>
        <dbReference type="EMBL" id="MBD9698167.1"/>
    </source>
</evidence>
<feature type="region of interest" description="Disordered" evidence="1">
    <location>
        <begin position="1"/>
        <end position="20"/>
    </location>
</feature>
<feature type="compositionally biased region" description="Low complexity" evidence="1">
    <location>
        <begin position="469"/>
        <end position="487"/>
    </location>
</feature>
<gene>
    <name evidence="3" type="ORF">IGS67_01475</name>
</gene>
<dbReference type="Proteomes" id="UP000642107">
    <property type="component" value="Unassembled WGS sequence"/>
</dbReference>
<dbReference type="EMBL" id="JACZDF010000001">
    <property type="protein sequence ID" value="MBD9698167.1"/>
    <property type="molecule type" value="Genomic_DNA"/>
</dbReference>
<keyword evidence="4" id="KW-1185">Reference proteome</keyword>
<dbReference type="InterPro" id="IPR001173">
    <property type="entry name" value="Glyco_trans_2-like"/>
</dbReference>
<reference evidence="3 4" key="1">
    <citation type="submission" date="2020-09" db="EMBL/GenBank/DDBJ databases">
        <title>Flavimobilis rhizosphaerae sp. nov., isolated from rhizosphere soil of Spartina alterniflora.</title>
        <authorList>
            <person name="Hanqin C."/>
        </authorList>
    </citation>
    <scope>NUCLEOTIDE SEQUENCE [LARGE SCALE GENOMIC DNA]</scope>
    <source>
        <strain evidence="3 4">GY 10621</strain>
    </source>
</reference>
<name>A0ABR9DM07_9MICO</name>
<proteinExistence type="predicted"/>
<sequence>MPHEEPRTPAGVSQGVPFRHRSRDAARTLPEGWAPHRSIAVTVVATDDPAGLDLTLSALAGQTCGQELLDIAVVVGTSGASDLAERRPERVRVVTAEEGWGRAAALHAGVAATDGEILVWFEAGDVPAPETLTEVARWHDRIDDAVTLRTTTYLGNLDLRPEELLLPDAAGLEPLIAATDGAPGAAETPEPDIEPSFADVTLTSISTSRDLYSRAGGLDPALPHGGERDLVHRLAARGAVLVPAPLAVVVRAGEEPLASSLRAADPFDAQRVPLDGGRLRSVGRVWQVPLVHAVVRCDAASARFARACVERLLASRRTDLHVTLVAPWSDGPQGTPDVLAAALEWFRADPRVTIAADAPDDVFPAAFRLDVPVVAGLGPDSLGDILDVAASRHAGLVRVPAPGGDVALLRTAADARARRYLPDVDNLQKRIDAVWGVWWARLDDIVDLSTVDHLDSPMLLDDPTDHGGPVSSTVPPATAAPTQAPLPRGFRAPLGLMRDGLRGLVRELARRLGRGSRR</sequence>
<accession>A0ABR9DM07</accession>
<dbReference type="Gene3D" id="3.90.550.10">
    <property type="entry name" value="Spore Coat Polysaccharide Biosynthesis Protein SpsA, Chain A"/>
    <property type="match status" value="1"/>
</dbReference>
<comment type="caution">
    <text evidence="3">The sequence shown here is derived from an EMBL/GenBank/DDBJ whole genome shotgun (WGS) entry which is preliminary data.</text>
</comment>
<evidence type="ECO:0000259" key="2">
    <source>
        <dbReference type="Pfam" id="PF00535"/>
    </source>
</evidence>
<feature type="region of interest" description="Disordered" evidence="1">
    <location>
        <begin position="460"/>
        <end position="489"/>
    </location>
</feature>
<dbReference type="RefSeq" id="WP_192277130.1">
    <property type="nucleotide sequence ID" value="NZ_JACZDF010000001.1"/>
</dbReference>
<dbReference type="SUPFAM" id="SSF53448">
    <property type="entry name" value="Nucleotide-diphospho-sugar transferases"/>
    <property type="match status" value="1"/>
</dbReference>
<evidence type="ECO:0000256" key="1">
    <source>
        <dbReference type="SAM" id="MobiDB-lite"/>
    </source>
</evidence>
<dbReference type="InterPro" id="IPR029044">
    <property type="entry name" value="Nucleotide-diphossugar_trans"/>
</dbReference>
<dbReference type="InterPro" id="IPR050834">
    <property type="entry name" value="Glycosyltransf_2"/>
</dbReference>
<evidence type="ECO:0000313" key="4">
    <source>
        <dbReference type="Proteomes" id="UP000642107"/>
    </source>
</evidence>
<feature type="domain" description="Glycosyltransferase 2-like" evidence="2">
    <location>
        <begin position="52"/>
        <end position="150"/>
    </location>
</feature>
<organism evidence="3 4">
    <name type="scientific">Flavimobilis rhizosphaerae</name>
    <dbReference type="NCBI Taxonomy" id="2775421"/>
    <lineage>
        <taxon>Bacteria</taxon>
        <taxon>Bacillati</taxon>
        <taxon>Actinomycetota</taxon>
        <taxon>Actinomycetes</taxon>
        <taxon>Micrococcales</taxon>
        <taxon>Jonesiaceae</taxon>
        <taxon>Flavimobilis</taxon>
    </lineage>
</organism>
<protein>
    <submittedName>
        <fullName evidence="3">Glycosyltransferase</fullName>
    </submittedName>
</protein>